<keyword evidence="1" id="KW-0134">Cell wall</keyword>
<evidence type="ECO:0000256" key="6">
    <source>
        <dbReference type="SAM" id="Phobius"/>
    </source>
</evidence>
<keyword evidence="6" id="KW-0472">Membrane</keyword>
<keyword evidence="2" id="KW-0964">Secreted</keyword>
<evidence type="ECO:0000256" key="5">
    <source>
        <dbReference type="SAM" id="MobiDB-lite"/>
    </source>
</evidence>
<keyword evidence="3 7" id="KW-0732">Signal</keyword>
<dbReference type="RefSeq" id="WP_179658742.1">
    <property type="nucleotide sequence ID" value="NZ_JACBZR010000001.1"/>
</dbReference>
<comment type="caution">
    <text evidence="9">The sequence shown here is derived from an EMBL/GenBank/DDBJ whole genome shotgun (WGS) entry which is preliminary data.</text>
</comment>
<evidence type="ECO:0000256" key="1">
    <source>
        <dbReference type="ARBA" id="ARBA00022512"/>
    </source>
</evidence>
<organism evidence="9 10">
    <name type="scientific">Nocardioides panzhihuensis</name>
    <dbReference type="NCBI Taxonomy" id="860243"/>
    <lineage>
        <taxon>Bacteria</taxon>
        <taxon>Bacillati</taxon>
        <taxon>Actinomycetota</taxon>
        <taxon>Actinomycetes</taxon>
        <taxon>Propionibacteriales</taxon>
        <taxon>Nocardioidaceae</taxon>
        <taxon>Nocardioides</taxon>
    </lineage>
</organism>
<evidence type="ECO:0000256" key="7">
    <source>
        <dbReference type="SAM" id="SignalP"/>
    </source>
</evidence>
<sequence length="435" mass="46743">MNMHSSTKIGLAAVAVAGVASVVAAPGAQAAQDCKTTTVTSQVKVADEKKTTEVTPAVTHVEHTDAVSHEESRFSTVVKGESHEAVTEDQFRNSVYTRTYTPGTAAVTDTIEHPAETRTVEHPAETHTVEHPAETHVVHHEAVTHEETRVQDRGYAYKQKQTGKVRYLDTPGWNGEDEHGDKGWVRFAEGDLTETVTVVDVAAWDEMVVDKEAWTETVVDREAWTETVVVKEAWTETIVVEEATSAVFGPWQWDRFTTWTTTSGTPADEDGQDGDDNPLNLSQIGEQYAQTVITKEAHTDLDATLYFVEDGEPTTNLADASWTADEPAGWDLVDTRTVEDSAASDVTVVDSPASSVTVVIPAVYETKTNESEKCAAVVKDASTKAASEVPSRIDAGLAGNLPNTGGPNGVLLAAGGLLVSIGGIGSFLARRRRNA</sequence>
<protein>
    <submittedName>
        <fullName evidence="9">LPXTG-motif cell wall-anchored protein</fullName>
    </submittedName>
</protein>
<evidence type="ECO:0000259" key="8">
    <source>
        <dbReference type="PROSITE" id="PS50847"/>
    </source>
</evidence>
<keyword evidence="6" id="KW-1133">Transmembrane helix</keyword>
<dbReference type="NCBIfam" id="TIGR01167">
    <property type="entry name" value="LPXTG_anchor"/>
    <property type="match status" value="1"/>
</dbReference>
<feature type="signal peptide" evidence="7">
    <location>
        <begin position="1"/>
        <end position="30"/>
    </location>
</feature>
<keyword evidence="10" id="KW-1185">Reference proteome</keyword>
<feature type="compositionally biased region" description="Acidic residues" evidence="5">
    <location>
        <begin position="267"/>
        <end position="276"/>
    </location>
</feature>
<evidence type="ECO:0000256" key="2">
    <source>
        <dbReference type="ARBA" id="ARBA00022525"/>
    </source>
</evidence>
<evidence type="ECO:0000256" key="4">
    <source>
        <dbReference type="ARBA" id="ARBA00023088"/>
    </source>
</evidence>
<keyword evidence="6" id="KW-0812">Transmembrane</keyword>
<reference evidence="9 10" key="1">
    <citation type="submission" date="2020-07" db="EMBL/GenBank/DDBJ databases">
        <title>Sequencing the genomes of 1000 actinobacteria strains.</title>
        <authorList>
            <person name="Klenk H.-P."/>
        </authorList>
    </citation>
    <scope>NUCLEOTIDE SEQUENCE [LARGE SCALE GENOMIC DNA]</scope>
    <source>
        <strain evidence="9 10">DSM 26487</strain>
    </source>
</reference>
<accession>A0A7Z0IT33</accession>
<proteinExistence type="predicted"/>
<dbReference type="PROSITE" id="PS50847">
    <property type="entry name" value="GRAM_POS_ANCHORING"/>
    <property type="match status" value="1"/>
</dbReference>
<evidence type="ECO:0000313" key="9">
    <source>
        <dbReference type="EMBL" id="NYI78412.1"/>
    </source>
</evidence>
<dbReference type="Proteomes" id="UP000564496">
    <property type="component" value="Unassembled WGS sequence"/>
</dbReference>
<dbReference type="InterPro" id="IPR019931">
    <property type="entry name" value="LPXTG_anchor"/>
</dbReference>
<keyword evidence="4" id="KW-0572">Peptidoglycan-anchor</keyword>
<gene>
    <name evidence="9" type="ORF">BJ988_003060</name>
</gene>
<dbReference type="EMBL" id="JACBZR010000001">
    <property type="protein sequence ID" value="NYI78412.1"/>
    <property type="molecule type" value="Genomic_DNA"/>
</dbReference>
<feature type="domain" description="Gram-positive cocci surface proteins LPxTG" evidence="8">
    <location>
        <begin position="401"/>
        <end position="435"/>
    </location>
</feature>
<feature type="region of interest" description="Disordered" evidence="5">
    <location>
        <begin position="259"/>
        <end position="280"/>
    </location>
</feature>
<dbReference type="AlphaFoldDB" id="A0A7Z0IT33"/>
<evidence type="ECO:0000313" key="10">
    <source>
        <dbReference type="Proteomes" id="UP000564496"/>
    </source>
</evidence>
<evidence type="ECO:0000256" key="3">
    <source>
        <dbReference type="ARBA" id="ARBA00022729"/>
    </source>
</evidence>
<feature type="chain" id="PRO_5030787988" evidence="7">
    <location>
        <begin position="31"/>
        <end position="435"/>
    </location>
</feature>
<name>A0A7Z0IT33_9ACTN</name>
<feature type="transmembrane region" description="Helical" evidence="6">
    <location>
        <begin position="410"/>
        <end position="429"/>
    </location>
</feature>